<evidence type="ECO:0000256" key="6">
    <source>
        <dbReference type="ARBA" id="ARBA00035292"/>
    </source>
</evidence>
<keyword evidence="8" id="KW-0175">Coiled coil</keyword>
<dbReference type="STRING" id="1618345.UT18_C0002G0007"/>
<dbReference type="GO" id="GO:1990904">
    <property type="term" value="C:ribonucleoprotein complex"/>
    <property type="evidence" value="ECO:0007669"/>
    <property type="project" value="UniProtKB-KW"/>
</dbReference>
<dbReference type="InterPro" id="IPR020069">
    <property type="entry name" value="Ribosomal_bL9_C"/>
</dbReference>
<gene>
    <name evidence="7" type="primary">rplI</name>
    <name evidence="11" type="ORF">UT18_C0002G0007</name>
</gene>
<evidence type="ECO:0000256" key="2">
    <source>
        <dbReference type="ARBA" id="ARBA00022730"/>
    </source>
</evidence>
<evidence type="ECO:0000256" key="3">
    <source>
        <dbReference type="ARBA" id="ARBA00022884"/>
    </source>
</evidence>
<accession>A0A0G0M4I7</accession>
<feature type="domain" description="Ribosomal protein L9" evidence="9">
    <location>
        <begin position="1"/>
        <end position="46"/>
    </location>
</feature>
<dbReference type="SUPFAM" id="SSF55653">
    <property type="entry name" value="Ribosomal protein L9 C-domain"/>
    <property type="match status" value="1"/>
</dbReference>
<dbReference type="Gene3D" id="3.10.430.100">
    <property type="entry name" value="Ribosomal protein L9, C-terminal domain"/>
    <property type="match status" value="1"/>
</dbReference>
<dbReference type="PATRIC" id="fig|1618345.3.peg.61"/>
<dbReference type="Pfam" id="PF03948">
    <property type="entry name" value="Ribosomal_L9_C"/>
    <property type="match status" value="1"/>
</dbReference>
<evidence type="ECO:0000313" key="12">
    <source>
        <dbReference type="Proteomes" id="UP000034207"/>
    </source>
</evidence>
<dbReference type="InterPro" id="IPR036935">
    <property type="entry name" value="Ribosomal_bL9_N_sf"/>
</dbReference>
<name>A0A0G0M4I7_UNCC2</name>
<protein>
    <recommendedName>
        <fullName evidence="6 7">Large ribosomal subunit protein bL9</fullName>
    </recommendedName>
</protein>
<proteinExistence type="inferred from homology"/>
<comment type="function">
    <text evidence="7">Binds to the 23S rRNA.</text>
</comment>
<feature type="coiled-coil region" evidence="8">
    <location>
        <begin position="36"/>
        <end position="66"/>
    </location>
</feature>
<keyword evidence="4 7" id="KW-0689">Ribosomal protein</keyword>
<comment type="caution">
    <text evidence="11">The sequence shown here is derived from an EMBL/GenBank/DDBJ whole genome shotgun (WGS) entry which is preliminary data.</text>
</comment>
<dbReference type="InterPro" id="IPR036791">
    <property type="entry name" value="Ribosomal_bL9_C_sf"/>
</dbReference>
<reference evidence="11 12" key="1">
    <citation type="journal article" date="2015" name="Nature">
        <title>rRNA introns, odd ribosomes, and small enigmatic genomes across a large radiation of phyla.</title>
        <authorList>
            <person name="Brown C.T."/>
            <person name="Hug L.A."/>
            <person name="Thomas B.C."/>
            <person name="Sharon I."/>
            <person name="Castelle C.J."/>
            <person name="Singh A."/>
            <person name="Wilkins M.J."/>
            <person name="Williams K.H."/>
            <person name="Banfield J.F."/>
        </authorList>
    </citation>
    <scope>NUCLEOTIDE SEQUENCE [LARGE SCALE GENOMIC DNA]</scope>
</reference>
<comment type="similarity">
    <text evidence="1 7">Belongs to the bacterial ribosomal protein bL9 family.</text>
</comment>
<keyword evidence="2 7" id="KW-0699">rRNA-binding</keyword>
<evidence type="ECO:0000256" key="1">
    <source>
        <dbReference type="ARBA" id="ARBA00010605"/>
    </source>
</evidence>
<evidence type="ECO:0000313" key="11">
    <source>
        <dbReference type="EMBL" id="KKQ95230.1"/>
    </source>
</evidence>
<dbReference type="GO" id="GO:0006412">
    <property type="term" value="P:translation"/>
    <property type="evidence" value="ECO:0007669"/>
    <property type="project" value="UniProtKB-UniRule"/>
</dbReference>
<dbReference type="PANTHER" id="PTHR21368">
    <property type="entry name" value="50S RIBOSOMAL PROTEIN L9"/>
    <property type="match status" value="1"/>
</dbReference>
<dbReference type="HAMAP" id="MF_00503">
    <property type="entry name" value="Ribosomal_bL9"/>
    <property type="match status" value="1"/>
</dbReference>
<dbReference type="InterPro" id="IPR020594">
    <property type="entry name" value="Ribosomal_bL9_bac/chp"/>
</dbReference>
<dbReference type="EMBL" id="LBVV01000002">
    <property type="protein sequence ID" value="KKQ95230.1"/>
    <property type="molecule type" value="Genomic_DNA"/>
</dbReference>
<dbReference type="InterPro" id="IPR000244">
    <property type="entry name" value="Ribosomal_bL9"/>
</dbReference>
<dbReference type="Proteomes" id="UP000034207">
    <property type="component" value="Unassembled WGS sequence"/>
</dbReference>
<organism evidence="11 12">
    <name type="scientific">candidate division CPR2 bacterium GW2011_GWC2_39_10</name>
    <dbReference type="NCBI Taxonomy" id="1618345"/>
    <lineage>
        <taxon>Bacteria</taxon>
        <taxon>Bacteria division CPR2</taxon>
    </lineage>
</organism>
<keyword evidence="3 7" id="KW-0694">RNA-binding</keyword>
<evidence type="ECO:0000256" key="7">
    <source>
        <dbReference type="HAMAP-Rule" id="MF_00503"/>
    </source>
</evidence>
<dbReference type="AlphaFoldDB" id="A0A0G0M4I7"/>
<sequence>MKVIVLKSIGNLKSGEIKNVADGYAKNFLIKNGYAKIASDENVKNLQNEMDKIKKEEEQITAKTQSLADKISGTKLEIPVKTGENDKLFGSITAKDIHEALEEKGFNIDKHDIDTPHLKELGKHEIEIKLGHEISANISVNIIKE</sequence>
<evidence type="ECO:0000259" key="9">
    <source>
        <dbReference type="Pfam" id="PF01281"/>
    </source>
</evidence>
<dbReference type="InterPro" id="IPR009027">
    <property type="entry name" value="Ribosomal_bL9/RNase_H1_N"/>
</dbReference>
<dbReference type="GO" id="GO:0005840">
    <property type="term" value="C:ribosome"/>
    <property type="evidence" value="ECO:0007669"/>
    <property type="project" value="UniProtKB-KW"/>
</dbReference>
<evidence type="ECO:0000256" key="4">
    <source>
        <dbReference type="ARBA" id="ARBA00022980"/>
    </source>
</evidence>
<dbReference type="GO" id="GO:0003735">
    <property type="term" value="F:structural constituent of ribosome"/>
    <property type="evidence" value="ECO:0007669"/>
    <property type="project" value="InterPro"/>
</dbReference>
<dbReference type="GO" id="GO:0019843">
    <property type="term" value="F:rRNA binding"/>
    <property type="evidence" value="ECO:0007669"/>
    <property type="project" value="UniProtKB-UniRule"/>
</dbReference>
<dbReference type="SUPFAM" id="SSF55658">
    <property type="entry name" value="L9 N-domain-like"/>
    <property type="match status" value="1"/>
</dbReference>
<dbReference type="NCBIfam" id="TIGR00158">
    <property type="entry name" value="L9"/>
    <property type="match status" value="1"/>
</dbReference>
<dbReference type="InterPro" id="IPR020070">
    <property type="entry name" value="Ribosomal_bL9_N"/>
</dbReference>
<keyword evidence="5 7" id="KW-0687">Ribonucleoprotein</keyword>
<dbReference type="Pfam" id="PF01281">
    <property type="entry name" value="Ribosomal_L9_N"/>
    <property type="match status" value="1"/>
</dbReference>
<evidence type="ECO:0000256" key="8">
    <source>
        <dbReference type="SAM" id="Coils"/>
    </source>
</evidence>
<dbReference type="Gene3D" id="3.40.5.10">
    <property type="entry name" value="Ribosomal protein L9, N-terminal domain"/>
    <property type="match status" value="1"/>
</dbReference>
<evidence type="ECO:0000259" key="10">
    <source>
        <dbReference type="Pfam" id="PF03948"/>
    </source>
</evidence>
<feature type="domain" description="Large ribosomal subunit protein bL9 C-terminal" evidence="10">
    <location>
        <begin position="63"/>
        <end position="143"/>
    </location>
</feature>
<evidence type="ECO:0000256" key="5">
    <source>
        <dbReference type="ARBA" id="ARBA00023274"/>
    </source>
</evidence>